<sequence>MDFLTLLARIADLSPATTFPSDVSARRTALTRLGQAGAAVLPPVLAALPSLADAKVLNNSTILDAIKLALTLEYLESEFYTRALALPNATTFFGSAENRNAIQTIATHENQHVALLQRLLTEAGAVIPAKPNFDFTGSKNGAQSALYPDVFTNLDTFLKVAQLLEDAGVRAYKGQVEFLVSDNYLLEAFVRTHSTEARHASHIRTMRRQRGAVVKSWVSPSDAAITTAGSTPDKAYAGEATTAQYTPGPRVVPFETTLPINVGDPLLNREALLAKVAEAFDEPVDAATATELAQLFIY</sequence>
<dbReference type="RefSeq" id="WP_188556147.1">
    <property type="nucleotide sequence ID" value="NZ_BMGS01000001.1"/>
</dbReference>
<evidence type="ECO:0008006" key="3">
    <source>
        <dbReference type="Google" id="ProtNLM"/>
    </source>
</evidence>
<dbReference type="EMBL" id="BMGS01000001">
    <property type="protein sequence ID" value="GGG30760.1"/>
    <property type="molecule type" value="Genomic_DNA"/>
</dbReference>
<gene>
    <name evidence="1" type="ORF">GCM10011378_04190</name>
</gene>
<dbReference type="SUPFAM" id="SSF47240">
    <property type="entry name" value="Ferritin-like"/>
    <property type="match status" value="1"/>
</dbReference>
<reference evidence="2" key="1">
    <citation type="journal article" date="2019" name="Int. J. Syst. Evol. Microbiol.">
        <title>The Global Catalogue of Microorganisms (GCM) 10K type strain sequencing project: providing services to taxonomists for standard genome sequencing and annotation.</title>
        <authorList>
            <consortium name="The Broad Institute Genomics Platform"/>
            <consortium name="The Broad Institute Genome Sequencing Center for Infectious Disease"/>
            <person name="Wu L."/>
            <person name="Ma J."/>
        </authorList>
    </citation>
    <scope>NUCLEOTIDE SEQUENCE [LARGE SCALE GENOMIC DNA]</scope>
    <source>
        <strain evidence="2">CGMCC 1.12990</strain>
    </source>
</reference>
<proteinExistence type="predicted"/>
<accession>A0ABQ1WIU0</accession>
<protein>
    <recommendedName>
        <fullName evidence="3">Ferritin-like domain-containing protein</fullName>
    </recommendedName>
</protein>
<dbReference type="Pfam" id="PF13668">
    <property type="entry name" value="Ferritin_2"/>
    <property type="match status" value="1"/>
</dbReference>
<dbReference type="InterPro" id="IPR009078">
    <property type="entry name" value="Ferritin-like_SF"/>
</dbReference>
<comment type="caution">
    <text evidence="1">The sequence shown here is derived from an EMBL/GenBank/DDBJ whole genome shotgun (WGS) entry which is preliminary data.</text>
</comment>
<organism evidence="1 2">
    <name type="scientific">Hymenobacter glacieicola</name>
    <dbReference type="NCBI Taxonomy" id="1562124"/>
    <lineage>
        <taxon>Bacteria</taxon>
        <taxon>Pseudomonadati</taxon>
        <taxon>Bacteroidota</taxon>
        <taxon>Cytophagia</taxon>
        <taxon>Cytophagales</taxon>
        <taxon>Hymenobacteraceae</taxon>
        <taxon>Hymenobacter</taxon>
    </lineage>
</organism>
<dbReference type="Proteomes" id="UP000601361">
    <property type="component" value="Unassembled WGS sequence"/>
</dbReference>
<evidence type="ECO:0000313" key="2">
    <source>
        <dbReference type="Proteomes" id="UP000601361"/>
    </source>
</evidence>
<evidence type="ECO:0000313" key="1">
    <source>
        <dbReference type="EMBL" id="GGG30760.1"/>
    </source>
</evidence>
<keyword evidence="2" id="KW-1185">Reference proteome</keyword>
<name>A0ABQ1WIU0_9BACT</name>